<dbReference type="PIRSF" id="PIRSF000440">
    <property type="entry name" value="CAT"/>
    <property type="match status" value="1"/>
</dbReference>
<dbReference type="PANTHER" id="PTHR38474">
    <property type="entry name" value="SLR0299 PROTEIN"/>
    <property type="match status" value="1"/>
</dbReference>
<dbReference type="InterPro" id="IPR001707">
    <property type="entry name" value="Cmp_AcTrfase"/>
</dbReference>
<dbReference type="InterPro" id="IPR023213">
    <property type="entry name" value="CAT-like_dom_sf"/>
</dbReference>
<dbReference type="eggNOG" id="COG4845">
    <property type="taxonomic scope" value="Bacteria"/>
</dbReference>
<gene>
    <name evidence="2" type="ordered locus">Ccel_1049</name>
</gene>
<sequence length="212" mass="25287">MKYIEMEKSPRKNIYNLFRQMDYPHLNLCANVDVTRLHNYTKQYRLSFFKTMMFFVSKTANEIKEFRYRIQGENVVEYDTIHPSYILLTKEDAFNFCTVEFKDDFIEFYSEAVRTAKELQGNIDLEHEPERDDLILITCTPWVSFTSIMHPAHMHPVDCIPRIAWGKYFDEGERKKMPLGVQAHHSLMDGLHVGKYYTLLQEYLDDPEPHLK</sequence>
<dbReference type="SUPFAM" id="SSF52777">
    <property type="entry name" value="CoA-dependent acyltransferases"/>
    <property type="match status" value="1"/>
</dbReference>
<evidence type="ECO:0000313" key="2">
    <source>
        <dbReference type="EMBL" id="ACL75409.1"/>
    </source>
</evidence>
<dbReference type="STRING" id="394503.Ccel_1049"/>
<dbReference type="SMART" id="SM01059">
    <property type="entry name" value="CAT"/>
    <property type="match status" value="1"/>
</dbReference>
<dbReference type="Gene3D" id="3.30.559.10">
    <property type="entry name" value="Chloramphenicol acetyltransferase-like domain"/>
    <property type="match status" value="1"/>
</dbReference>
<evidence type="ECO:0000313" key="3">
    <source>
        <dbReference type="Proteomes" id="UP000001349"/>
    </source>
</evidence>
<dbReference type="OrthoDB" id="9801766at2"/>
<evidence type="ECO:0000256" key="1">
    <source>
        <dbReference type="PIRSR" id="PIRSR000440-1"/>
    </source>
</evidence>
<reference evidence="2 3" key="1">
    <citation type="submission" date="2009-01" db="EMBL/GenBank/DDBJ databases">
        <title>Complete sequence of Clostridium cellulolyticum H10.</title>
        <authorList>
            <consortium name="US DOE Joint Genome Institute"/>
            <person name="Lucas S."/>
            <person name="Copeland A."/>
            <person name="Lapidus A."/>
            <person name="Glavina del Rio T."/>
            <person name="Dalin E."/>
            <person name="Tice H."/>
            <person name="Bruce D."/>
            <person name="Goodwin L."/>
            <person name="Pitluck S."/>
            <person name="Chertkov O."/>
            <person name="Saunders E."/>
            <person name="Brettin T."/>
            <person name="Detter J.C."/>
            <person name="Han C."/>
            <person name="Larimer F."/>
            <person name="Land M."/>
            <person name="Hauser L."/>
            <person name="Kyrpides N."/>
            <person name="Ivanova N."/>
            <person name="Zhou J."/>
            <person name="Richardson P."/>
        </authorList>
    </citation>
    <scope>NUCLEOTIDE SEQUENCE [LARGE SCALE GENOMIC DNA]</scope>
    <source>
        <strain evidence="3">ATCC 35319 / DSM 5812 / JCM 6584 / H10</strain>
    </source>
</reference>
<keyword evidence="3" id="KW-1185">Reference proteome</keyword>
<feature type="active site" description="Proton acceptor" evidence="1">
    <location>
        <position position="185"/>
    </location>
</feature>
<dbReference type="Proteomes" id="UP000001349">
    <property type="component" value="Chromosome"/>
</dbReference>
<proteinExistence type="predicted"/>
<dbReference type="HOGENOM" id="CLU_093121_0_0_9"/>
<organism evidence="2 3">
    <name type="scientific">Ruminiclostridium cellulolyticum (strain ATCC 35319 / DSM 5812 / JCM 6584 / H10)</name>
    <name type="common">Clostridium cellulolyticum</name>
    <dbReference type="NCBI Taxonomy" id="394503"/>
    <lineage>
        <taxon>Bacteria</taxon>
        <taxon>Bacillati</taxon>
        <taxon>Bacillota</taxon>
        <taxon>Clostridia</taxon>
        <taxon>Eubacteriales</taxon>
        <taxon>Oscillospiraceae</taxon>
        <taxon>Ruminiclostridium</taxon>
    </lineage>
</organism>
<dbReference type="AlphaFoldDB" id="B8I9E9"/>
<dbReference type="EMBL" id="CP001348">
    <property type="protein sequence ID" value="ACL75409.1"/>
    <property type="molecule type" value="Genomic_DNA"/>
</dbReference>
<dbReference type="Pfam" id="PF00302">
    <property type="entry name" value="CAT"/>
    <property type="match status" value="1"/>
</dbReference>
<dbReference type="GO" id="GO:0008811">
    <property type="term" value="F:chloramphenicol O-acetyltransferase activity"/>
    <property type="evidence" value="ECO:0007669"/>
    <property type="project" value="InterPro"/>
</dbReference>
<keyword evidence="2" id="KW-0808">Transferase</keyword>
<dbReference type="PANTHER" id="PTHR38474:SF1">
    <property type="entry name" value="SLR0299 PROTEIN"/>
    <property type="match status" value="1"/>
</dbReference>
<accession>B8I9E9</accession>
<protein>
    <submittedName>
        <fullName evidence="2">Chloramphenicol acetyltransferase</fullName>
    </submittedName>
</protein>
<name>B8I9E9_RUMCH</name>
<dbReference type="RefSeq" id="WP_015924565.1">
    <property type="nucleotide sequence ID" value="NC_011898.1"/>
</dbReference>
<dbReference type="KEGG" id="cce:Ccel_1049"/>